<dbReference type="Gene3D" id="3.40.50.1820">
    <property type="entry name" value="alpha/beta hydrolase"/>
    <property type="match status" value="1"/>
</dbReference>
<evidence type="ECO:0000313" key="3">
    <source>
        <dbReference type="EMBL" id="SMD20937.1"/>
    </source>
</evidence>
<gene>
    <name evidence="3" type="ORF">SAMN05661093_06640</name>
</gene>
<dbReference type="EMBL" id="FWXV01000006">
    <property type="protein sequence ID" value="SMD20937.1"/>
    <property type="molecule type" value="Genomic_DNA"/>
</dbReference>
<evidence type="ECO:0000259" key="2">
    <source>
        <dbReference type="Pfam" id="PF00561"/>
    </source>
</evidence>
<sequence>MGGLTRADSASMHEHDVTSPDGTRIRGWRTDNPGPPVLLCPGLGTAPEVWPMLLVPDLGARVLSWYPRGTMGSDRPADESRIELADHVADALAVLDAAGVRRCVVMGWSVGVMVAAELARRHPERVSGLMFTAGVPGDLFGAMLSSLGIPAVLRRALTLTGTHALRAMSPLIDAVMQRVPMNKVTATVAQHSGLMLPGADTQAVIRMLRQFVQHDWRWYFTLALAVSSVPARDLRGVTCPITVLAGQYDLMASPERAAKPVAMLPQARVRIVPTSHFLPLEAPDVVVEELRMLLRRVVAVERARDLARPPSRDPIDALIPPALTYGSRLRT</sequence>
<feature type="region of interest" description="Disordered" evidence="1">
    <location>
        <begin position="1"/>
        <end position="30"/>
    </location>
</feature>
<dbReference type="InterPro" id="IPR029058">
    <property type="entry name" value="AB_hydrolase_fold"/>
</dbReference>
<dbReference type="InterPro" id="IPR000073">
    <property type="entry name" value="AB_hydrolase_1"/>
</dbReference>
<dbReference type="Proteomes" id="UP000192674">
    <property type="component" value="Unassembled WGS sequence"/>
</dbReference>
<dbReference type="SUPFAM" id="SSF53474">
    <property type="entry name" value="alpha/beta-Hydrolases"/>
    <property type="match status" value="1"/>
</dbReference>
<dbReference type="GO" id="GO:0003824">
    <property type="term" value="F:catalytic activity"/>
    <property type="evidence" value="ECO:0007669"/>
    <property type="project" value="UniProtKB-ARBA"/>
</dbReference>
<dbReference type="Pfam" id="PF00561">
    <property type="entry name" value="Abhydrolase_1"/>
    <property type="match status" value="1"/>
</dbReference>
<protein>
    <submittedName>
        <fullName evidence="3">Pimeloyl-ACP methyl ester carboxylesterase</fullName>
    </submittedName>
</protein>
<dbReference type="InterPro" id="IPR050266">
    <property type="entry name" value="AB_hydrolase_sf"/>
</dbReference>
<name>A0A1W2FG90_KIBAR</name>
<proteinExistence type="predicted"/>
<keyword evidence="4" id="KW-1185">Reference proteome</keyword>
<dbReference type="AlphaFoldDB" id="A0A1W2FG90"/>
<evidence type="ECO:0000256" key="1">
    <source>
        <dbReference type="SAM" id="MobiDB-lite"/>
    </source>
</evidence>
<reference evidence="3 4" key="1">
    <citation type="submission" date="2017-04" db="EMBL/GenBank/DDBJ databases">
        <authorList>
            <person name="Afonso C.L."/>
            <person name="Miller P.J."/>
            <person name="Scott M.A."/>
            <person name="Spackman E."/>
            <person name="Goraichik I."/>
            <person name="Dimitrov K.M."/>
            <person name="Suarez D.L."/>
            <person name="Swayne D.E."/>
        </authorList>
    </citation>
    <scope>NUCLEOTIDE SEQUENCE [LARGE SCALE GENOMIC DNA]</scope>
    <source>
        <strain evidence="3 4">DSM 43828</strain>
    </source>
</reference>
<organism evidence="3 4">
    <name type="scientific">Kibdelosporangium aridum</name>
    <dbReference type="NCBI Taxonomy" id="2030"/>
    <lineage>
        <taxon>Bacteria</taxon>
        <taxon>Bacillati</taxon>
        <taxon>Actinomycetota</taxon>
        <taxon>Actinomycetes</taxon>
        <taxon>Pseudonocardiales</taxon>
        <taxon>Pseudonocardiaceae</taxon>
        <taxon>Kibdelosporangium</taxon>
    </lineage>
</organism>
<feature type="domain" description="AB hydrolase-1" evidence="2">
    <location>
        <begin position="35"/>
        <end position="283"/>
    </location>
</feature>
<dbReference type="PANTHER" id="PTHR43798">
    <property type="entry name" value="MONOACYLGLYCEROL LIPASE"/>
    <property type="match status" value="1"/>
</dbReference>
<evidence type="ECO:0000313" key="4">
    <source>
        <dbReference type="Proteomes" id="UP000192674"/>
    </source>
</evidence>
<accession>A0A1W2FG90</accession>